<evidence type="ECO:0000313" key="2">
    <source>
        <dbReference type="Proteomes" id="UP000281261"/>
    </source>
</evidence>
<dbReference type="AlphaFoldDB" id="A0A420ZBH7"/>
<accession>A0A420ZBH7</accession>
<reference evidence="1 2" key="1">
    <citation type="submission" date="2018-06" db="EMBL/GenBank/DDBJ databases">
        <title>Extensive metabolic versatility and redundancy in microbially diverse, dynamic hydrothermal sediments.</title>
        <authorList>
            <person name="Dombrowski N."/>
            <person name="Teske A."/>
            <person name="Baker B.J."/>
        </authorList>
    </citation>
    <scope>NUCLEOTIDE SEQUENCE [LARGE SCALE GENOMIC DNA]</scope>
    <source>
        <strain evidence="1">B79_G16</strain>
    </source>
</reference>
<evidence type="ECO:0000313" key="1">
    <source>
        <dbReference type="EMBL" id="RLC36310.1"/>
    </source>
</evidence>
<gene>
    <name evidence="1" type="ORF">DRH29_04795</name>
</gene>
<organism evidence="1 2">
    <name type="scientific">candidate division Kazan bacterium</name>
    <dbReference type="NCBI Taxonomy" id="2202143"/>
    <lineage>
        <taxon>Bacteria</taxon>
        <taxon>Bacteria division Kazan-3B-28</taxon>
    </lineage>
</organism>
<dbReference type="EMBL" id="QMNG01000067">
    <property type="protein sequence ID" value="RLC36310.1"/>
    <property type="molecule type" value="Genomic_DNA"/>
</dbReference>
<protein>
    <submittedName>
        <fullName evidence="1">Uncharacterized protein</fullName>
    </submittedName>
</protein>
<name>A0A420ZBH7_UNCK3</name>
<comment type="caution">
    <text evidence="1">The sequence shown here is derived from an EMBL/GenBank/DDBJ whole genome shotgun (WGS) entry which is preliminary data.</text>
</comment>
<dbReference type="Proteomes" id="UP000281261">
    <property type="component" value="Unassembled WGS sequence"/>
</dbReference>
<proteinExistence type="predicted"/>
<sequence>MFFRSDRKEPVTISGVIVAETKKAILFDDGIMREWVPKSQILDMKSREGGLYEITIPRWLLEEKFG</sequence>